<organism evidence="2 3">
    <name type="scientific">Irregularibacter muris</name>
    <dbReference type="NCBI Taxonomy" id="1796619"/>
    <lineage>
        <taxon>Bacteria</taxon>
        <taxon>Bacillati</taxon>
        <taxon>Bacillota</taxon>
        <taxon>Clostridia</taxon>
        <taxon>Eubacteriales</taxon>
        <taxon>Eubacteriaceae</taxon>
        <taxon>Irregularibacter</taxon>
    </lineage>
</organism>
<dbReference type="InterPro" id="IPR013096">
    <property type="entry name" value="Cupin_2"/>
</dbReference>
<name>A0AAE3HDT8_9FIRM</name>
<feature type="domain" description="Cupin type-2" evidence="1">
    <location>
        <begin position="81"/>
        <end position="156"/>
    </location>
</feature>
<dbReference type="Gene3D" id="2.60.120.10">
    <property type="entry name" value="Jelly Rolls"/>
    <property type="match status" value="1"/>
</dbReference>
<dbReference type="Pfam" id="PF07883">
    <property type="entry name" value="Cupin_2"/>
    <property type="match status" value="1"/>
</dbReference>
<dbReference type="InterPro" id="IPR052538">
    <property type="entry name" value="Flavonoid_dioxygenase-like"/>
</dbReference>
<dbReference type="PANTHER" id="PTHR43346:SF1">
    <property type="entry name" value="QUERCETIN 2,3-DIOXYGENASE-RELATED"/>
    <property type="match status" value="1"/>
</dbReference>
<evidence type="ECO:0000259" key="1">
    <source>
        <dbReference type="Pfam" id="PF07883"/>
    </source>
</evidence>
<protein>
    <submittedName>
        <fullName evidence="2">Cupin domain-containing protein</fullName>
    </submittedName>
</protein>
<accession>A0AAE3HDT8</accession>
<evidence type="ECO:0000313" key="3">
    <source>
        <dbReference type="Proteomes" id="UP001205748"/>
    </source>
</evidence>
<dbReference type="RefSeq" id="WP_257528937.1">
    <property type="nucleotide sequence ID" value="NZ_JANKAS010000001.1"/>
</dbReference>
<dbReference type="InterPro" id="IPR014710">
    <property type="entry name" value="RmlC-like_jellyroll"/>
</dbReference>
<dbReference type="PANTHER" id="PTHR43346">
    <property type="entry name" value="LIGAND BINDING DOMAIN PROTEIN, PUTATIVE (AFU_ORTHOLOGUE AFUA_6G14370)-RELATED"/>
    <property type="match status" value="1"/>
</dbReference>
<dbReference type="EMBL" id="JANKAS010000001">
    <property type="protein sequence ID" value="MCR1897534.1"/>
    <property type="molecule type" value="Genomic_DNA"/>
</dbReference>
<dbReference type="AlphaFoldDB" id="A0AAE3HDT8"/>
<gene>
    <name evidence="2" type="ORF">NSA47_00830</name>
</gene>
<comment type="caution">
    <text evidence="2">The sequence shown here is derived from an EMBL/GenBank/DDBJ whole genome shotgun (WGS) entry which is preliminary data.</text>
</comment>
<reference evidence="2" key="1">
    <citation type="submission" date="2022-07" db="EMBL/GenBank/DDBJ databases">
        <title>Enhanced cultured diversity of the mouse gut microbiota enables custom-made synthetic communities.</title>
        <authorList>
            <person name="Afrizal A."/>
        </authorList>
    </citation>
    <scope>NUCLEOTIDE SEQUENCE</scope>
    <source>
        <strain evidence="2">DSM 28593</strain>
    </source>
</reference>
<evidence type="ECO:0000313" key="2">
    <source>
        <dbReference type="EMBL" id="MCR1897534.1"/>
    </source>
</evidence>
<proteinExistence type="predicted"/>
<keyword evidence="3" id="KW-1185">Reference proteome</keyword>
<sequence>MYNPYQPNSNHNPMNIPMHCNCMIYPHWMYPPMHCPNHREKCPALKDYGPMPFVLNIEEAAIRNDNFRLTLWTGKHLQLTLMSIRVGEDIGLEMHPDVDQFIRIEQGQGIVKMGNRKNNLNFQSRFSEDDAIFIPAGKWHNVINTGCVPIKLYSIYAPPEHPHGTVHQTKEDAEEHHH</sequence>
<dbReference type="Proteomes" id="UP001205748">
    <property type="component" value="Unassembled WGS sequence"/>
</dbReference>
<dbReference type="SUPFAM" id="SSF51182">
    <property type="entry name" value="RmlC-like cupins"/>
    <property type="match status" value="1"/>
</dbReference>
<dbReference type="InterPro" id="IPR011051">
    <property type="entry name" value="RmlC_Cupin_sf"/>
</dbReference>
<dbReference type="CDD" id="cd02223">
    <property type="entry name" value="cupin_Bh2720-like"/>
    <property type="match status" value="1"/>
</dbReference>